<dbReference type="InterPro" id="IPR032710">
    <property type="entry name" value="NTF2-like_dom_sf"/>
</dbReference>
<name>A0ABT4LPF3_9PROT</name>
<dbReference type="InterPro" id="IPR037401">
    <property type="entry name" value="SnoaL-like"/>
</dbReference>
<dbReference type="RefSeq" id="WP_269425101.1">
    <property type="nucleotide sequence ID" value="NZ_JAPWGY010000013.1"/>
</dbReference>
<dbReference type="EMBL" id="JAPWGY010000013">
    <property type="protein sequence ID" value="MCZ4282959.1"/>
    <property type="molecule type" value="Genomic_DNA"/>
</dbReference>
<dbReference type="SUPFAM" id="SSF54427">
    <property type="entry name" value="NTF2-like"/>
    <property type="match status" value="1"/>
</dbReference>
<dbReference type="Proteomes" id="UP001069802">
    <property type="component" value="Unassembled WGS sequence"/>
</dbReference>
<gene>
    <name evidence="2" type="ORF">O4H49_19405</name>
</gene>
<dbReference type="PIRSF" id="PIRSF030561">
    <property type="entry name" value="UCP030561"/>
    <property type="match status" value="1"/>
</dbReference>
<comment type="caution">
    <text evidence="2">The sequence shown here is derived from an EMBL/GenBank/DDBJ whole genome shotgun (WGS) entry which is preliminary data.</text>
</comment>
<accession>A0ABT4LPF3</accession>
<reference evidence="2" key="1">
    <citation type="submission" date="2022-12" db="EMBL/GenBank/DDBJ databases">
        <title>Bacterial isolates from different developmental stages of Nematostella vectensis.</title>
        <authorList>
            <person name="Fraune S."/>
        </authorList>
    </citation>
    <scope>NUCLEOTIDE SEQUENCE</scope>
    <source>
        <strain evidence="2">G21630-S1</strain>
    </source>
</reference>
<protein>
    <submittedName>
        <fullName evidence="2">Nuclear transport factor 2 family protein</fullName>
    </submittedName>
</protein>
<organism evidence="2 3">
    <name type="scientific">Kiloniella laminariae</name>
    <dbReference type="NCBI Taxonomy" id="454162"/>
    <lineage>
        <taxon>Bacteria</taxon>
        <taxon>Pseudomonadati</taxon>
        <taxon>Pseudomonadota</taxon>
        <taxon>Alphaproteobacteria</taxon>
        <taxon>Rhodospirillales</taxon>
        <taxon>Kiloniellaceae</taxon>
        <taxon>Kiloniella</taxon>
    </lineage>
</organism>
<dbReference type="Pfam" id="PF12680">
    <property type="entry name" value="SnoaL_2"/>
    <property type="match status" value="1"/>
</dbReference>
<dbReference type="Gene3D" id="3.10.450.50">
    <property type="match status" value="1"/>
</dbReference>
<proteinExistence type="predicted"/>
<evidence type="ECO:0000313" key="2">
    <source>
        <dbReference type="EMBL" id="MCZ4282959.1"/>
    </source>
</evidence>
<evidence type="ECO:0000313" key="3">
    <source>
        <dbReference type="Proteomes" id="UP001069802"/>
    </source>
</evidence>
<evidence type="ECO:0000259" key="1">
    <source>
        <dbReference type="Pfam" id="PF12680"/>
    </source>
</evidence>
<feature type="domain" description="SnoaL-like" evidence="1">
    <location>
        <begin position="8"/>
        <end position="106"/>
    </location>
</feature>
<dbReference type="InterPro" id="IPR008317">
    <property type="entry name" value="UCP030561"/>
</dbReference>
<keyword evidence="3" id="KW-1185">Reference proteome</keyword>
<sequence>MMTPVEVVKKQLAAYNARDLDAFCACYSPKIVVELLVGNKLLFRGMEAFRKNYADRFSNPELHAKLINRIALGQVVIDQEEIVGFPGHNVLHAVAIYEIENGLIRKVRFERSAHHENVPDLMAENQ</sequence>